<organism evidence="2 3">
    <name type="scientific">Brevundimonas variabilis</name>
    <dbReference type="NCBI Taxonomy" id="74312"/>
    <lineage>
        <taxon>Bacteria</taxon>
        <taxon>Pseudomonadati</taxon>
        <taxon>Pseudomonadota</taxon>
        <taxon>Alphaproteobacteria</taxon>
        <taxon>Caulobacterales</taxon>
        <taxon>Caulobacteraceae</taxon>
        <taxon>Brevundimonas</taxon>
    </lineage>
</organism>
<keyword evidence="3" id="KW-1185">Reference proteome</keyword>
<gene>
    <name evidence="2" type="ORF">GGR13_002825</name>
</gene>
<evidence type="ECO:0000313" key="3">
    <source>
        <dbReference type="Proteomes" id="UP000545037"/>
    </source>
</evidence>
<name>A0A7W9CKD1_9CAUL</name>
<comment type="caution">
    <text evidence="2">The sequence shown here is derived from an EMBL/GenBank/DDBJ whole genome shotgun (WGS) entry which is preliminary data.</text>
</comment>
<evidence type="ECO:0000256" key="1">
    <source>
        <dbReference type="SAM" id="MobiDB-lite"/>
    </source>
</evidence>
<sequence>MQGEGTERIVRRAEALVEICRLLEVTMAMPEGRNKRRMMRRLDDRVDRMRRNPLGGTGGQG</sequence>
<reference evidence="2 3" key="1">
    <citation type="submission" date="2020-08" db="EMBL/GenBank/DDBJ databases">
        <title>Genomic Encyclopedia of Type Strains, Phase IV (KMG-IV): sequencing the most valuable type-strain genomes for metagenomic binning, comparative biology and taxonomic classification.</title>
        <authorList>
            <person name="Goeker M."/>
        </authorList>
    </citation>
    <scope>NUCLEOTIDE SEQUENCE [LARGE SCALE GENOMIC DNA]</scope>
    <source>
        <strain evidence="2 3">DSM 4737</strain>
    </source>
</reference>
<dbReference type="AlphaFoldDB" id="A0A7W9CKD1"/>
<accession>A0A7W9CKD1</accession>
<proteinExistence type="predicted"/>
<dbReference type="Proteomes" id="UP000545037">
    <property type="component" value="Unassembled WGS sequence"/>
</dbReference>
<dbReference type="EMBL" id="JACHOR010000005">
    <property type="protein sequence ID" value="MBB5747204.1"/>
    <property type="molecule type" value="Genomic_DNA"/>
</dbReference>
<feature type="region of interest" description="Disordered" evidence="1">
    <location>
        <begin position="34"/>
        <end position="61"/>
    </location>
</feature>
<feature type="compositionally biased region" description="Basic and acidic residues" evidence="1">
    <location>
        <begin position="40"/>
        <end position="50"/>
    </location>
</feature>
<evidence type="ECO:0000313" key="2">
    <source>
        <dbReference type="EMBL" id="MBB5747204.1"/>
    </source>
</evidence>
<protein>
    <submittedName>
        <fullName evidence="2">Uncharacterized protein</fullName>
    </submittedName>
</protein>